<keyword evidence="3" id="KW-1185">Reference proteome</keyword>
<comment type="caution">
    <text evidence="2">The sequence shown here is derived from an EMBL/GenBank/DDBJ whole genome shotgun (WGS) entry which is preliminary data.</text>
</comment>
<feature type="region of interest" description="Disordered" evidence="1">
    <location>
        <begin position="23"/>
        <end position="44"/>
    </location>
</feature>
<dbReference type="EMBL" id="AMZO01000040">
    <property type="protein sequence ID" value="ELR63439.1"/>
    <property type="molecule type" value="Genomic_DNA"/>
</dbReference>
<evidence type="ECO:0000313" key="2">
    <source>
        <dbReference type="EMBL" id="ELR63439.1"/>
    </source>
</evidence>
<reference evidence="2 3" key="1">
    <citation type="submission" date="2012-12" db="EMBL/GenBank/DDBJ databases">
        <title>Genome Assembly of Photobacterium sp. AK15.</title>
        <authorList>
            <person name="Khatri I."/>
            <person name="Vaidya B."/>
            <person name="Srinivas T.N.R."/>
            <person name="Subramanian S."/>
            <person name="Pinnaka A."/>
        </authorList>
    </citation>
    <scope>NUCLEOTIDE SEQUENCE [LARGE SCALE GENOMIC DNA]</scope>
    <source>
        <strain evidence="2 3">AK15</strain>
    </source>
</reference>
<dbReference type="RefSeq" id="WP_007470580.1">
    <property type="nucleotide sequence ID" value="NZ_AMZO01000040.1"/>
</dbReference>
<protein>
    <submittedName>
        <fullName evidence="2">Uncharacterized protein</fullName>
    </submittedName>
</protein>
<dbReference type="AlphaFoldDB" id="L8J767"/>
<evidence type="ECO:0000256" key="1">
    <source>
        <dbReference type="SAM" id="MobiDB-lite"/>
    </source>
</evidence>
<organism evidence="2 3">
    <name type="scientific">Photobacterium marinum</name>
    <dbReference type="NCBI Taxonomy" id="1056511"/>
    <lineage>
        <taxon>Bacteria</taxon>
        <taxon>Pseudomonadati</taxon>
        <taxon>Pseudomonadota</taxon>
        <taxon>Gammaproteobacteria</taxon>
        <taxon>Vibrionales</taxon>
        <taxon>Vibrionaceae</taxon>
        <taxon>Photobacterium</taxon>
    </lineage>
</organism>
<accession>L8J767</accession>
<feature type="compositionally biased region" description="Basic residues" evidence="1">
    <location>
        <begin position="29"/>
        <end position="44"/>
    </location>
</feature>
<dbReference type="PATRIC" id="fig|1056511.3.peg.4547"/>
<sequence>MNPDMMMLCYGFAFNIRFPQANRPVQGRGHWRTPVPRHRSSEHH</sequence>
<dbReference type="Proteomes" id="UP000011134">
    <property type="component" value="Unassembled WGS sequence"/>
</dbReference>
<proteinExistence type="predicted"/>
<gene>
    <name evidence="2" type="ORF">C942_03732</name>
</gene>
<name>L8J767_9GAMM</name>
<evidence type="ECO:0000313" key="3">
    <source>
        <dbReference type="Proteomes" id="UP000011134"/>
    </source>
</evidence>